<keyword evidence="1" id="KW-0472">Membrane</keyword>
<comment type="caution">
    <text evidence="2">The sequence shown here is derived from an EMBL/GenBank/DDBJ whole genome shotgun (WGS) entry which is preliminary data.</text>
</comment>
<name>A0A921TBM3_9RHOB</name>
<proteinExistence type="predicted"/>
<reference evidence="2" key="1">
    <citation type="submission" date="2013-03" db="EMBL/GenBank/DDBJ databases">
        <title>Genome Sequence of the Profundibacterium mesophilum strain KAUST100406-0324T from Red Sea, a novel genus in the family Rhodobacteraceae.</title>
        <authorList>
            <person name="Essack M."/>
            <person name="Alam I."/>
            <person name="Lafi F."/>
            <person name="Alawi W."/>
            <person name="Kamanu F."/>
            <person name="Al-Suwailem A."/>
            <person name="Lee O.O."/>
            <person name="Xu Y."/>
            <person name="Bajic V."/>
            <person name="Qian P.-Y."/>
            <person name="Archer J."/>
        </authorList>
    </citation>
    <scope>NUCLEOTIDE SEQUENCE</scope>
    <source>
        <strain evidence="2">KAUST100406-0324</strain>
    </source>
</reference>
<dbReference type="EMBL" id="APKE01000021">
    <property type="protein sequence ID" value="KAF0675885.1"/>
    <property type="molecule type" value="Genomic_DNA"/>
</dbReference>
<keyword evidence="3" id="KW-1185">Reference proteome</keyword>
<protein>
    <submittedName>
        <fullName evidence="2">Uncharacterized protein</fullName>
    </submittedName>
</protein>
<dbReference type="RefSeq" id="WP_159965343.1">
    <property type="nucleotide sequence ID" value="NZ_APKE01000021.1"/>
</dbReference>
<dbReference type="AlphaFoldDB" id="A0A921TBM3"/>
<organism evidence="2 3">
    <name type="scientific">Profundibacterium mesophilum KAUST100406-0324</name>
    <dbReference type="NCBI Taxonomy" id="1037889"/>
    <lineage>
        <taxon>Bacteria</taxon>
        <taxon>Pseudomonadati</taxon>
        <taxon>Pseudomonadota</taxon>
        <taxon>Alphaproteobacteria</taxon>
        <taxon>Rhodobacterales</taxon>
        <taxon>Roseobacteraceae</taxon>
        <taxon>Profundibacterium</taxon>
    </lineage>
</organism>
<sequence length="59" mass="6748">MNSRIINIFQLAGLFLSISHYFALDGLRVERIISHHPAFVPQLLSLFPFPITLQESLKP</sequence>
<dbReference type="Proteomes" id="UP000698242">
    <property type="component" value="Unassembled WGS sequence"/>
</dbReference>
<keyword evidence="1" id="KW-0812">Transmembrane</keyword>
<gene>
    <name evidence="2" type="ORF">PMES_01775</name>
</gene>
<keyword evidence="1" id="KW-1133">Transmembrane helix</keyword>
<evidence type="ECO:0000313" key="3">
    <source>
        <dbReference type="Proteomes" id="UP000698242"/>
    </source>
</evidence>
<evidence type="ECO:0000313" key="2">
    <source>
        <dbReference type="EMBL" id="KAF0675885.1"/>
    </source>
</evidence>
<evidence type="ECO:0000256" key="1">
    <source>
        <dbReference type="SAM" id="Phobius"/>
    </source>
</evidence>
<feature type="transmembrane region" description="Helical" evidence="1">
    <location>
        <begin position="6"/>
        <end position="24"/>
    </location>
</feature>
<accession>A0A921TBM3</accession>